<dbReference type="Gene3D" id="1.10.10.10">
    <property type="entry name" value="Winged helix-like DNA-binding domain superfamily/Winged helix DNA-binding domain"/>
    <property type="match status" value="1"/>
</dbReference>
<evidence type="ECO:0000259" key="3">
    <source>
        <dbReference type="Pfam" id="PF17782"/>
    </source>
</evidence>
<dbReference type="AlphaFoldDB" id="A0A229UMJ7"/>
<dbReference type="OrthoDB" id="9785707at2"/>
<dbReference type="NCBIfam" id="TIGR00732">
    <property type="entry name" value="dprA"/>
    <property type="match status" value="1"/>
</dbReference>
<accession>A0A229UMJ7</accession>
<organism evidence="4 5">
    <name type="scientific">Paenibacillus rigui</name>
    <dbReference type="NCBI Taxonomy" id="554312"/>
    <lineage>
        <taxon>Bacteria</taxon>
        <taxon>Bacillati</taxon>
        <taxon>Bacillota</taxon>
        <taxon>Bacilli</taxon>
        <taxon>Bacillales</taxon>
        <taxon>Paenibacillaceae</taxon>
        <taxon>Paenibacillus</taxon>
    </lineage>
</organism>
<dbReference type="GO" id="GO:0009294">
    <property type="term" value="P:DNA-mediated transformation"/>
    <property type="evidence" value="ECO:0007669"/>
    <property type="project" value="InterPro"/>
</dbReference>
<dbReference type="Pfam" id="PF02481">
    <property type="entry name" value="DNA_processg_A"/>
    <property type="match status" value="1"/>
</dbReference>
<dbReference type="SUPFAM" id="SSF102405">
    <property type="entry name" value="MCP/YpsA-like"/>
    <property type="match status" value="1"/>
</dbReference>
<dbReference type="Pfam" id="PF17782">
    <property type="entry name" value="WHD_DprA"/>
    <property type="match status" value="1"/>
</dbReference>
<reference evidence="4 5" key="1">
    <citation type="submission" date="2017-07" db="EMBL/GenBank/DDBJ databases">
        <title>Genome sequencing and assembly of Paenibacillus rigui.</title>
        <authorList>
            <person name="Mayilraj S."/>
        </authorList>
    </citation>
    <scope>NUCLEOTIDE SEQUENCE [LARGE SCALE GENOMIC DNA]</scope>
    <source>
        <strain evidence="4 5">JCM 16352</strain>
    </source>
</reference>
<evidence type="ECO:0000259" key="2">
    <source>
        <dbReference type="Pfam" id="PF02481"/>
    </source>
</evidence>
<comment type="caution">
    <text evidence="4">The sequence shown here is derived from an EMBL/GenBank/DDBJ whole genome shotgun (WGS) entry which is preliminary data.</text>
</comment>
<dbReference type="Proteomes" id="UP000215509">
    <property type="component" value="Unassembled WGS sequence"/>
</dbReference>
<dbReference type="InterPro" id="IPR003488">
    <property type="entry name" value="DprA"/>
</dbReference>
<proteinExistence type="inferred from homology"/>
<dbReference type="InterPro" id="IPR057666">
    <property type="entry name" value="DrpA_SLOG"/>
</dbReference>
<comment type="similarity">
    <text evidence="1">Belongs to the DprA/Smf family.</text>
</comment>
<dbReference type="InterPro" id="IPR036388">
    <property type="entry name" value="WH-like_DNA-bd_sf"/>
</dbReference>
<evidence type="ECO:0000313" key="4">
    <source>
        <dbReference type="EMBL" id="OXM84656.1"/>
    </source>
</evidence>
<name>A0A229UMJ7_9BACL</name>
<dbReference type="PANTHER" id="PTHR43022">
    <property type="entry name" value="PROTEIN SMF"/>
    <property type="match status" value="1"/>
</dbReference>
<dbReference type="RefSeq" id="WP_094016511.1">
    <property type="nucleotide sequence ID" value="NZ_NMQW01000027.1"/>
</dbReference>
<dbReference type="PANTHER" id="PTHR43022:SF1">
    <property type="entry name" value="PROTEIN SMF"/>
    <property type="match status" value="1"/>
</dbReference>
<keyword evidence="5" id="KW-1185">Reference proteome</keyword>
<evidence type="ECO:0000256" key="1">
    <source>
        <dbReference type="ARBA" id="ARBA00006525"/>
    </source>
</evidence>
<evidence type="ECO:0000313" key="5">
    <source>
        <dbReference type="Proteomes" id="UP000215509"/>
    </source>
</evidence>
<gene>
    <name evidence="4" type="primary">dprA</name>
    <name evidence="4" type="ORF">CF651_19320</name>
</gene>
<dbReference type="Gene3D" id="3.40.50.450">
    <property type="match status" value="1"/>
</dbReference>
<feature type="domain" description="DprA winged helix" evidence="3">
    <location>
        <begin position="308"/>
        <end position="362"/>
    </location>
</feature>
<dbReference type="EMBL" id="NMQW01000027">
    <property type="protein sequence ID" value="OXM84656.1"/>
    <property type="molecule type" value="Genomic_DNA"/>
</dbReference>
<sequence>MDNRTILIALHHLEGIGWKTIDRIVKTFPELTDILSLDTSDWLELGISSARSEALAGRLRAFTEIQAKALLEPYALKNIGMMTVFDDNYPELLKQTSQPPWVLYTRGNPELLSRPCIAVVGTRTPTAYGRQSAEQLSASLSSASVCIVSGLARGIDSAAHEGAIKHPGGTIAVLGCSIDQVYPPENKYLYGRLIQEALVISEYPMGTRSHPGLFPQRNRIIAGLSLGVLVIEAALKSGSLITADQALEESRDIYALPGPINSPKSQGALGLIKQGAKLITCAEDILDEYPHLRAIRAHLAAGVGHQSQAIPLSSEEEQIVHLLQDGALTIDELLARSQFTFGHLHAVLLNLLMIKRVEQLPGSVYVLC</sequence>
<dbReference type="InterPro" id="IPR041614">
    <property type="entry name" value="DprA_WH"/>
</dbReference>
<protein>
    <submittedName>
        <fullName evidence="4">DNA-protecting protein DprA</fullName>
    </submittedName>
</protein>
<feature type="domain" description="Smf/DprA SLOG" evidence="2">
    <location>
        <begin position="81"/>
        <end position="289"/>
    </location>
</feature>